<evidence type="ECO:0000256" key="5">
    <source>
        <dbReference type="ARBA" id="ARBA00022741"/>
    </source>
</evidence>
<dbReference type="OrthoDB" id="1738954at2759"/>
<feature type="compositionally biased region" description="Polar residues" evidence="11">
    <location>
        <begin position="1234"/>
        <end position="1254"/>
    </location>
</feature>
<dbReference type="PROSITE" id="PS00108">
    <property type="entry name" value="PROTEIN_KINASE_ST"/>
    <property type="match status" value="1"/>
</dbReference>
<keyword evidence="3" id="KW-0723">Serine/threonine-protein kinase</keyword>
<dbReference type="FunFam" id="1.10.510.10:FF:000066">
    <property type="entry name" value="Serine/threonine-protein kinase DCLK1 isoform 2"/>
    <property type="match status" value="1"/>
</dbReference>
<dbReference type="InterPro" id="IPR017441">
    <property type="entry name" value="Protein_kinase_ATP_BS"/>
</dbReference>
<dbReference type="GO" id="GO:0004674">
    <property type="term" value="F:protein serine/threonine kinase activity"/>
    <property type="evidence" value="ECO:0007669"/>
    <property type="project" value="UniProtKB-KW"/>
</dbReference>
<evidence type="ECO:0000256" key="1">
    <source>
        <dbReference type="ARBA" id="ARBA00005354"/>
    </source>
</evidence>
<dbReference type="InterPro" id="IPR036572">
    <property type="entry name" value="Doublecortin_dom_sf"/>
</dbReference>
<feature type="binding site" evidence="10">
    <location>
        <position position="687"/>
    </location>
    <ligand>
        <name>ATP</name>
        <dbReference type="ChEBI" id="CHEBI:30616"/>
    </ligand>
</feature>
<feature type="region of interest" description="Disordered" evidence="11">
    <location>
        <begin position="1381"/>
        <end position="1400"/>
    </location>
</feature>
<feature type="region of interest" description="Disordered" evidence="11">
    <location>
        <begin position="1053"/>
        <end position="1087"/>
    </location>
</feature>
<reference evidence="14" key="1">
    <citation type="journal article" date="2013" name="Genome Biol. Evol.">
        <title>Punctuated emergences of genetic and phenotypic innovations in eumetazoan, bilaterian, euteleostome, and hominidae ancestors.</title>
        <authorList>
            <person name="Wenger Y."/>
            <person name="Galliot B."/>
        </authorList>
    </citation>
    <scope>NUCLEOTIDE SEQUENCE</scope>
    <source>
        <tissue evidence="14">Whole animals</tissue>
    </source>
</reference>
<feature type="region of interest" description="Disordered" evidence="11">
    <location>
        <begin position="275"/>
        <end position="304"/>
    </location>
</feature>
<dbReference type="FunFam" id="3.30.200.20:FF:000315">
    <property type="entry name" value="Calcium-dependent protein kinase 3"/>
    <property type="match status" value="1"/>
</dbReference>
<keyword evidence="6 14" id="KW-0418">Kinase</keyword>
<feature type="region of interest" description="Disordered" evidence="11">
    <location>
        <begin position="1169"/>
        <end position="1196"/>
    </location>
</feature>
<dbReference type="PROSITE" id="PS50011">
    <property type="entry name" value="PROTEIN_KINASE_DOM"/>
    <property type="match status" value="1"/>
</dbReference>
<feature type="compositionally biased region" description="Polar residues" evidence="11">
    <location>
        <begin position="294"/>
        <end position="304"/>
    </location>
</feature>
<accession>T2M5D6</accession>
<dbReference type="PROSITE" id="PS00107">
    <property type="entry name" value="PROTEIN_KINASE_ATP"/>
    <property type="match status" value="1"/>
</dbReference>
<sequence>MQMDSGRSSPLPLYRSNSLRGNLNRTSLVRRNQSMSAKQISFFRNGDRYFNGLKLAVSNEKYKEFDSLLAELSKKLDLPTGAVRYIFNAQDSSIITDISQLQYGVPYVCSSNNTFREIEGGYGKQMHNWSITKSPKLDTNFNCSKPNILTNHDNNGQFNHISEGESGKDFIKPKLVTVIRNGKPPQKKVTLLLNSKTAISLDQVLDQLSARGCLGKVDKLFTVDCHVVKSLKDLFDDDTVFIALQANEKFPDDGIELDPNSYRITPYRELKRPSSMTVKRSSSLRSRKYKDENQNLSSINGHTSSTPINKLMNLKVLRPKSTSMKQIEQNNEELINSRSNGDNFILARVTKGRKTKRCAMDIYNTVWLSDFESSMKSFGSRSGFSSLNQSQISFSENSGKIVHSTPKSNLSKASKCLSEDESCSNSRVSSKMRLHRTLSLPESDLPHINGEDLQERFTRLQLEQENRELRFLTRQLQEALEKLEERLMIDIKLRESEKKPCPKCSLTKPTVSSEVIVKPLDVNSPDSLEESSCKNKIIDFNNDTTNPKEFLKIKDKNESGYSTFINESLSGSINDDDSLKTNSEESFTRKGYHYMEYSEDCTSEEERQFYKSRLARKRKQQYDNSIRLKYAKKNLKTEYELNSMFGIKRDKQSVHSSYKIGRIIGDGNFAVVRECRDRKTQRSYALKVINKAKVKGKEHMIENEILILRKISHPNIVKLFDEYETAKEIFLVMELVTGGDLFDAIVANTRFSEPDSALMICDLAMAVRYLHEKSIIHRDIKPENLLVVCRSDGRKSIKLADFGLSVEVDSPMYLVCGTPTYVAPEILDESGYGLKVDCWAIGVILYILLCGFPPFRSANHDQEELFEKILGGEFEYLSPFWDDISDGPRDLIDRLLVVDASERYESYEVLEHFWIKKWTRPSEKLHCEMSVAEESNKINRQRLRGIALAIQVVISLLHHVRNKRILNESLKNTSHDMVKVAHKPSQSVSRIPLPKPSCGYHIANIRRNLAVANNTDTKSTVAPDCSFKKGHFKREEVISTSNLKNRSTKLQCSAKSPIKKPTNPIHPIGTVGITSNQTSAKKDVSNKAVKRRPVSLININHLSNDNSKPVETIENKEKRKFTTDLIVVQSSSRARPISMIVSSKDLSKLTADIGDLHIIAGGCVGERGGFTDKVKPNSSNKKLTSEKGSVQKAPPKPIQRPVSLLIKEMKKPRIVGAESLSSNGSMSLSDIRRSSLNTPPVDATNRQNSLTKGTINSVNSKSASSLKSIRSLSSPKNSFISNVPYSTIAQNRASFPLSEKRETIIVSNKNKSEVCKSGIQITTRTNKIQNIKFPDGKIVDKETKTTTTVSIPEHKLAPRGPNLLKKVENLAREIENFSNDNPLDLHSEYLPSNSSSDDEEIECNIQEYTDRFSETEYLSVANANDDT</sequence>
<evidence type="ECO:0000256" key="11">
    <source>
        <dbReference type="SAM" id="MobiDB-lite"/>
    </source>
</evidence>
<keyword evidence="5 10" id="KW-0547">Nucleotide-binding</keyword>
<dbReference type="SMART" id="SM00220">
    <property type="entry name" value="S_TKc"/>
    <property type="match status" value="1"/>
</dbReference>
<dbReference type="GO" id="GO:0005524">
    <property type="term" value="F:ATP binding"/>
    <property type="evidence" value="ECO:0007669"/>
    <property type="project" value="UniProtKB-UniRule"/>
</dbReference>
<evidence type="ECO:0000313" key="14">
    <source>
        <dbReference type="EMBL" id="CDG67513.1"/>
    </source>
</evidence>
<dbReference type="Gene3D" id="1.10.510.10">
    <property type="entry name" value="Transferase(Phosphotransferase) domain 1"/>
    <property type="match status" value="1"/>
</dbReference>
<dbReference type="SMART" id="SM00537">
    <property type="entry name" value="DCX"/>
    <property type="match status" value="2"/>
</dbReference>
<dbReference type="PROSITE" id="PS50309">
    <property type="entry name" value="DC"/>
    <property type="match status" value="2"/>
</dbReference>
<dbReference type="InterPro" id="IPR008271">
    <property type="entry name" value="Ser/Thr_kinase_AS"/>
</dbReference>
<evidence type="ECO:0000256" key="10">
    <source>
        <dbReference type="PROSITE-ProRule" id="PRU10141"/>
    </source>
</evidence>
<protein>
    <recommendedName>
        <fullName evidence="2">non-specific serine/threonine protein kinase</fullName>
        <ecNumber evidence="2">2.7.11.1</ecNumber>
    </recommendedName>
</protein>
<dbReference type="InterPro" id="IPR003533">
    <property type="entry name" value="Doublecortin_dom"/>
</dbReference>
<comment type="catalytic activity">
    <reaction evidence="8">
        <text>L-threonyl-[protein] + ATP = O-phospho-L-threonyl-[protein] + ADP + H(+)</text>
        <dbReference type="Rhea" id="RHEA:46608"/>
        <dbReference type="Rhea" id="RHEA-COMP:11060"/>
        <dbReference type="Rhea" id="RHEA-COMP:11605"/>
        <dbReference type="ChEBI" id="CHEBI:15378"/>
        <dbReference type="ChEBI" id="CHEBI:30013"/>
        <dbReference type="ChEBI" id="CHEBI:30616"/>
        <dbReference type="ChEBI" id="CHEBI:61977"/>
        <dbReference type="ChEBI" id="CHEBI:456216"/>
        <dbReference type="EC" id="2.7.11.1"/>
    </reaction>
</comment>
<comment type="similarity">
    <text evidence="1">Belongs to the protein kinase superfamily. CAMK Ser/Thr protein kinase family. CaMK subfamily.</text>
</comment>
<feature type="domain" description="Doublecortin" evidence="13">
    <location>
        <begin position="38"/>
        <end position="121"/>
    </location>
</feature>
<dbReference type="PANTHER" id="PTHR24347">
    <property type="entry name" value="SERINE/THREONINE-PROTEIN KINASE"/>
    <property type="match status" value="1"/>
</dbReference>
<organism evidence="14">
    <name type="scientific">Hydra vulgaris</name>
    <name type="common">Hydra</name>
    <name type="synonym">Hydra attenuata</name>
    <dbReference type="NCBI Taxonomy" id="6087"/>
    <lineage>
        <taxon>Eukaryota</taxon>
        <taxon>Metazoa</taxon>
        <taxon>Cnidaria</taxon>
        <taxon>Hydrozoa</taxon>
        <taxon>Hydroidolina</taxon>
        <taxon>Anthoathecata</taxon>
        <taxon>Aplanulata</taxon>
        <taxon>Hydridae</taxon>
        <taxon>Hydra</taxon>
    </lineage>
</organism>
<feature type="domain" description="Doublecortin" evidence="13">
    <location>
        <begin position="174"/>
        <end position="243"/>
    </location>
</feature>
<evidence type="ECO:0000259" key="13">
    <source>
        <dbReference type="PROSITE" id="PS50309"/>
    </source>
</evidence>
<evidence type="ECO:0000256" key="7">
    <source>
        <dbReference type="ARBA" id="ARBA00022840"/>
    </source>
</evidence>
<dbReference type="InterPro" id="IPR000719">
    <property type="entry name" value="Prot_kinase_dom"/>
</dbReference>
<evidence type="ECO:0000256" key="4">
    <source>
        <dbReference type="ARBA" id="ARBA00022679"/>
    </source>
</evidence>
<proteinExistence type="evidence at transcript level"/>
<feature type="compositionally biased region" description="Polar residues" evidence="11">
    <location>
        <begin position="1176"/>
        <end position="1188"/>
    </location>
</feature>
<dbReference type="SUPFAM" id="SSF56112">
    <property type="entry name" value="Protein kinase-like (PK-like)"/>
    <property type="match status" value="1"/>
</dbReference>
<gene>
    <name evidence="14" type="primary">DCLK3</name>
</gene>
<dbReference type="SUPFAM" id="SSF89837">
    <property type="entry name" value="Doublecortin (DC)"/>
    <property type="match status" value="2"/>
</dbReference>
<dbReference type="CDD" id="cd14095">
    <property type="entry name" value="STKc_DCKL"/>
    <property type="match status" value="1"/>
</dbReference>
<dbReference type="Pfam" id="PF03607">
    <property type="entry name" value="DCX"/>
    <property type="match status" value="2"/>
</dbReference>
<dbReference type="InterPro" id="IPR011009">
    <property type="entry name" value="Kinase-like_dom_sf"/>
</dbReference>
<evidence type="ECO:0000256" key="6">
    <source>
        <dbReference type="ARBA" id="ARBA00022777"/>
    </source>
</evidence>
<dbReference type="Gene3D" id="3.10.20.230">
    <property type="entry name" value="Doublecortin domain"/>
    <property type="match status" value="2"/>
</dbReference>
<evidence type="ECO:0000256" key="3">
    <source>
        <dbReference type="ARBA" id="ARBA00022527"/>
    </source>
</evidence>
<evidence type="ECO:0000256" key="9">
    <source>
        <dbReference type="ARBA" id="ARBA00048679"/>
    </source>
</evidence>
<dbReference type="Pfam" id="PF00069">
    <property type="entry name" value="Pkinase"/>
    <property type="match status" value="1"/>
</dbReference>
<dbReference type="EMBL" id="HAAD01001281">
    <property type="protein sequence ID" value="CDG67513.1"/>
    <property type="molecule type" value="mRNA"/>
</dbReference>
<evidence type="ECO:0000256" key="8">
    <source>
        <dbReference type="ARBA" id="ARBA00047899"/>
    </source>
</evidence>
<dbReference type="Gene3D" id="3.30.200.20">
    <property type="entry name" value="Phosphorylase Kinase, domain 1"/>
    <property type="match status" value="1"/>
</dbReference>
<dbReference type="EC" id="2.7.11.1" evidence="2"/>
<dbReference type="GO" id="GO:0035556">
    <property type="term" value="P:intracellular signal transduction"/>
    <property type="evidence" value="ECO:0007669"/>
    <property type="project" value="InterPro"/>
</dbReference>
<name>T2M5D6_HYDVU</name>
<evidence type="ECO:0000256" key="2">
    <source>
        <dbReference type="ARBA" id="ARBA00012513"/>
    </source>
</evidence>
<evidence type="ECO:0000259" key="12">
    <source>
        <dbReference type="PROSITE" id="PS50011"/>
    </source>
</evidence>
<feature type="region of interest" description="Disordered" evidence="11">
    <location>
        <begin position="1234"/>
        <end position="1256"/>
    </location>
</feature>
<keyword evidence="7 10" id="KW-0067">ATP-binding</keyword>
<keyword evidence="4" id="KW-0808">Transferase</keyword>
<feature type="domain" description="Protein kinase" evidence="12">
    <location>
        <begin position="658"/>
        <end position="915"/>
    </location>
</feature>
<comment type="catalytic activity">
    <reaction evidence="9">
        <text>L-seryl-[protein] + ATP = O-phospho-L-seryl-[protein] + ADP + H(+)</text>
        <dbReference type="Rhea" id="RHEA:17989"/>
        <dbReference type="Rhea" id="RHEA-COMP:9863"/>
        <dbReference type="Rhea" id="RHEA-COMP:11604"/>
        <dbReference type="ChEBI" id="CHEBI:15378"/>
        <dbReference type="ChEBI" id="CHEBI:29999"/>
        <dbReference type="ChEBI" id="CHEBI:30616"/>
        <dbReference type="ChEBI" id="CHEBI:83421"/>
        <dbReference type="ChEBI" id="CHEBI:456216"/>
        <dbReference type="EC" id="2.7.11.1"/>
    </reaction>
</comment>